<dbReference type="GeneID" id="20328598"/>
<evidence type="ECO:0000256" key="1">
    <source>
        <dbReference type="ARBA" id="ARBA00007374"/>
    </source>
</evidence>
<name>A0A074ZFK0_OPIVI</name>
<feature type="non-terminal residue" evidence="9">
    <location>
        <position position="1"/>
    </location>
</feature>
<evidence type="ECO:0000313" key="10">
    <source>
        <dbReference type="Proteomes" id="UP000054324"/>
    </source>
</evidence>
<evidence type="ECO:0000256" key="7">
    <source>
        <dbReference type="ARBA" id="ARBA00036525"/>
    </source>
</evidence>
<dbReference type="GO" id="GO:0005737">
    <property type="term" value="C:cytoplasm"/>
    <property type="evidence" value="ECO:0007669"/>
    <property type="project" value="TreeGrafter"/>
</dbReference>
<reference evidence="9 10" key="1">
    <citation type="submission" date="2013-11" db="EMBL/GenBank/DDBJ databases">
        <title>Opisthorchis viverrini - life in the bile duct.</title>
        <authorList>
            <person name="Young N.D."/>
            <person name="Nagarajan N."/>
            <person name="Lin S.J."/>
            <person name="Korhonen P.K."/>
            <person name="Jex A.R."/>
            <person name="Hall R.S."/>
            <person name="Safavi-Hemami H."/>
            <person name="Kaewkong W."/>
            <person name="Bertrand D."/>
            <person name="Gao S."/>
            <person name="Seet Q."/>
            <person name="Wongkham S."/>
            <person name="Teh B.T."/>
            <person name="Wongkham C."/>
            <person name="Intapan P.M."/>
            <person name="Maleewong W."/>
            <person name="Yang X."/>
            <person name="Hu M."/>
            <person name="Wang Z."/>
            <person name="Hofmann A."/>
            <person name="Sternberg P.W."/>
            <person name="Tan P."/>
            <person name="Wang J."/>
            <person name="Gasser R.B."/>
        </authorList>
    </citation>
    <scope>NUCLEOTIDE SEQUENCE [LARGE SCALE GENOMIC DNA]</scope>
</reference>
<evidence type="ECO:0000256" key="3">
    <source>
        <dbReference type="ARBA" id="ARBA00022741"/>
    </source>
</evidence>
<sequence>EPINVVDKFVYLGSCISFGGLAGDEIISRFGKAREAFANLRQLWRRRDQARFVSVSPPLISMDVRCCFTPVDTNLPPETTNPLPGNLQVYTNQVGGHGMFGNKGRMLHSPALGAVYKPVQKYPKGPHEVDFYRLLFNPDCEDSVFLQLRPFLPKYRGLYHHPSSKALYLGMSDVLEQLKHPSICDIKIGRNTYAPDASAKKIAVEKAKYKWQAELGFLISAIRVVDSSDDLRPVYIDRTFGRSLSPSTVYDHGIRVFLGPNMKRSRSLARRFVTQLNKLSEWFEQQDKLSFYASSLLLAYDSHQDDLHSEPTLTSSSFSDAGEEHDNDELVVTYLIDFARWRPLESGAGSRDENFLYGLRNLIQLFQRVSAETAPLQLSVQQFSFRNSKDLISGLPPTPL</sequence>
<dbReference type="GO" id="GO:0032958">
    <property type="term" value="P:inositol phosphate biosynthetic process"/>
    <property type="evidence" value="ECO:0007669"/>
    <property type="project" value="InterPro"/>
</dbReference>
<organism evidence="9 10">
    <name type="scientific">Opisthorchis viverrini</name>
    <name type="common">Southeast Asian liver fluke</name>
    <dbReference type="NCBI Taxonomy" id="6198"/>
    <lineage>
        <taxon>Eukaryota</taxon>
        <taxon>Metazoa</taxon>
        <taxon>Spiralia</taxon>
        <taxon>Lophotrochozoa</taxon>
        <taxon>Platyhelminthes</taxon>
        <taxon>Trematoda</taxon>
        <taxon>Digenea</taxon>
        <taxon>Opisthorchiida</taxon>
        <taxon>Opisthorchiata</taxon>
        <taxon>Opisthorchiidae</taxon>
        <taxon>Opisthorchis</taxon>
    </lineage>
</organism>
<dbReference type="RefSeq" id="XP_009171858.1">
    <property type="nucleotide sequence ID" value="XM_009173594.1"/>
</dbReference>
<dbReference type="EMBL" id="KL596811">
    <property type="protein sequence ID" value="KER24417.1"/>
    <property type="molecule type" value="Genomic_DNA"/>
</dbReference>
<comment type="catalytic activity">
    <reaction evidence="7">
        <text>1D-myo-inositol 1,3,4,6-tetrakisphosphate + ATP = 1D-myo-inositol 1,3,4,5,6-pentakisphosphate + ADP + H(+)</text>
        <dbReference type="Rhea" id="RHEA:12717"/>
        <dbReference type="ChEBI" id="CHEBI:15378"/>
        <dbReference type="ChEBI" id="CHEBI:30616"/>
        <dbReference type="ChEBI" id="CHEBI:57660"/>
        <dbReference type="ChEBI" id="CHEBI:57733"/>
        <dbReference type="ChEBI" id="CHEBI:456216"/>
        <dbReference type="EC" id="2.7.1.140"/>
    </reaction>
</comment>
<gene>
    <name evidence="9" type="ORF">T265_14432</name>
</gene>
<dbReference type="AlphaFoldDB" id="A0A074ZFK0"/>
<dbReference type="KEGG" id="ovi:T265_14432"/>
<evidence type="ECO:0000256" key="8">
    <source>
        <dbReference type="RuleBase" id="RU363090"/>
    </source>
</evidence>
<dbReference type="Proteomes" id="UP000054324">
    <property type="component" value="Unassembled WGS sequence"/>
</dbReference>
<keyword evidence="3" id="KW-0547">Nucleotide-binding</keyword>
<keyword evidence="5" id="KW-0067">ATP-binding</keyword>
<dbReference type="STRING" id="6198.A0A074ZFK0"/>
<evidence type="ECO:0000256" key="6">
    <source>
        <dbReference type="ARBA" id="ARBA00036164"/>
    </source>
</evidence>
<dbReference type="GO" id="GO:0047326">
    <property type="term" value="F:inositol-1,3,4,6-tetrakisphosphate 5-kinase activity"/>
    <property type="evidence" value="ECO:0007669"/>
    <property type="project" value="RHEA"/>
</dbReference>
<dbReference type="InterPro" id="IPR038286">
    <property type="entry name" value="IPK_sf"/>
</dbReference>
<evidence type="ECO:0000256" key="4">
    <source>
        <dbReference type="ARBA" id="ARBA00022777"/>
    </source>
</evidence>
<dbReference type="GO" id="GO:0005524">
    <property type="term" value="F:ATP binding"/>
    <property type="evidence" value="ECO:0007669"/>
    <property type="project" value="UniProtKB-KW"/>
</dbReference>
<dbReference type="CTD" id="20328598"/>
<dbReference type="Pfam" id="PF03770">
    <property type="entry name" value="IPK"/>
    <property type="match status" value="1"/>
</dbReference>
<dbReference type="OrthoDB" id="338650at2759"/>
<dbReference type="EC" id="2.7.-.-" evidence="8"/>
<evidence type="ECO:0000313" key="9">
    <source>
        <dbReference type="EMBL" id="KER24417.1"/>
    </source>
</evidence>
<proteinExistence type="inferred from homology"/>
<dbReference type="GO" id="GO:0008440">
    <property type="term" value="F:inositol-1,4,5-trisphosphate 3-kinase activity"/>
    <property type="evidence" value="ECO:0007669"/>
    <property type="project" value="TreeGrafter"/>
</dbReference>
<evidence type="ECO:0000256" key="5">
    <source>
        <dbReference type="ARBA" id="ARBA00022840"/>
    </source>
</evidence>
<comment type="catalytic activity">
    <reaction evidence="6">
        <text>1D-myo-inositol 1,4,5-trisphosphate + 2 ATP = 1D-myo-inositol 1,3,4,5,6-pentakisphosphate + 2 ADP + 2 H(+)</text>
        <dbReference type="Rhea" id="RHEA:32359"/>
        <dbReference type="ChEBI" id="CHEBI:15378"/>
        <dbReference type="ChEBI" id="CHEBI:30616"/>
        <dbReference type="ChEBI" id="CHEBI:57733"/>
        <dbReference type="ChEBI" id="CHEBI:203600"/>
        <dbReference type="ChEBI" id="CHEBI:456216"/>
        <dbReference type="EC" id="2.7.1.151"/>
    </reaction>
</comment>
<dbReference type="InterPro" id="IPR005522">
    <property type="entry name" value="IPK"/>
</dbReference>
<keyword evidence="10" id="KW-1185">Reference proteome</keyword>
<comment type="similarity">
    <text evidence="1 8">Belongs to the inositol phosphokinase (IPK) family.</text>
</comment>
<dbReference type="PANTHER" id="PTHR12400">
    <property type="entry name" value="INOSITOL POLYPHOSPHATE KINASE"/>
    <property type="match status" value="1"/>
</dbReference>
<dbReference type="GO" id="GO:0005634">
    <property type="term" value="C:nucleus"/>
    <property type="evidence" value="ECO:0007669"/>
    <property type="project" value="TreeGrafter"/>
</dbReference>
<accession>A0A074ZFK0</accession>
<keyword evidence="2 8" id="KW-0808">Transferase</keyword>
<dbReference type="Gene3D" id="3.30.470.160">
    <property type="entry name" value="Inositol polyphosphate kinase"/>
    <property type="match status" value="1"/>
</dbReference>
<protein>
    <recommendedName>
        <fullName evidence="8">Kinase</fullName>
        <ecNumber evidence="8">2.7.-.-</ecNumber>
    </recommendedName>
</protein>
<dbReference type="PANTHER" id="PTHR12400:SF51">
    <property type="entry name" value="INOSITOL POLYPHOSPHATE MULTIKINASE"/>
    <property type="match status" value="1"/>
</dbReference>
<evidence type="ECO:0000256" key="2">
    <source>
        <dbReference type="ARBA" id="ARBA00022679"/>
    </source>
</evidence>
<keyword evidence="4 8" id="KW-0418">Kinase</keyword>
<dbReference type="SUPFAM" id="SSF56104">
    <property type="entry name" value="SAICAR synthase-like"/>
    <property type="match status" value="1"/>
</dbReference>